<dbReference type="AlphaFoldDB" id="A0A1F6Y364"/>
<sequence length="102" mass="11589">MLKYFVILILIVVAWCPWLKPEEVIQIIDTRVAEMQAANEDFCAMWVDKGSITKVPFGYTEKVSYDCTVTDPQYGVLKSTNTVFVSFYKGIIGMPNKKVGKQ</sequence>
<dbReference type="EMBL" id="MFVL01000027">
    <property type="protein sequence ID" value="OGJ00814.1"/>
    <property type="molecule type" value="Genomic_DNA"/>
</dbReference>
<accession>A0A1F6Y364</accession>
<gene>
    <name evidence="1" type="ORF">A3I23_01740</name>
</gene>
<protein>
    <submittedName>
        <fullName evidence="1">Uncharacterized protein</fullName>
    </submittedName>
</protein>
<evidence type="ECO:0000313" key="1">
    <source>
        <dbReference type="EMBL" id="OGJ00814.1"/>
    </source>
</evidence>
<dbReference type="Proteomes" id="UP000177693">
    <property type="component" value="Unassembled WGS sequence"/>
</dbReference>
<evidence type="ECO:0000313" key="2">
    <source>
        <dbReference type="Proteomes" id="UP000177693"/>
    </source>
</evidence>
<proteinExistence type="predicted"/>
<reference evidence="1 2" key="1">
    <citation type="journal article" date="2016" name="Nat. Commun.">
        <title>Thousands of microbial genomes shed light on interconnected biogeochemical processes in an aquifer system.</title>
        <authorList>
            <person name="Anantharaman K."/>
            <person name="Brown C.T."/>
            <person name="Hug L.A."/>
            <person name="Sharon I."/>
            <person name="Castelle C.J."/>
            <person name="Probst A.J."/>
            <person name="Thomas B.C."/>
            <person name="Singh A."/>
            <person name="Wilkins M.J."/>
            <person name="Karaoz U."/>
            <person name="Brodie E.L."/>
            <person name="Williams K.H."/>
            <person name="Hubbard S.S."/>
            <person name="Banfield J.F."/>
        </authorList>
    </citation>
    <scope>NUCLEOTIDE SEQUENCE [LARGE SCALE GENOMIC DNA]</scope>
</reference>
<name>A0A1F6Y364_9BACT</name>
<organism evidence="1 2">
    <name type="scientific">Candidatus Nomurabacteria bacterium RIFCSPLOWO2_02_FULL_40_67</name>
    <dbReference type="NCBI Taxonomy" id="1801787"/>
    <lineage>
        <taxon>Bacteria</taxon>
        <taxon>Candidatus Nomuraibacteriota</taxon>
    </lineage>
</organism>
<comment type="caution">
    <text evidence="1">The sequence shown here is derived from an EMBL/GenBank/DDBJ whole genome shotgun (WGS) entry which is preliminary data.</text>
</comment>